<organism evidence="6 7">
    <name type="scientific">Moniliophthora roreri (strain MCA 2997)</name>
    <name type="common">Cocoa frosty pod rot fungus</name>
    <name type="synonym">Crinipellis roreri</name>
    <dbReference type="NCBI Taxonomy" id="1381753"/>
    <lineage>
        <taxon>Eukaryota</taxon>
        <taxon>Fungi</taxon>
        <taxon>Dikarya</taxon>
        <taxon>Basidiomycota</taxon>
        <taxon>Agaricomycotina</taxon>
        <taxon>Agaricomycetes</taxon>
        <taxon>Agaricomycetidae</taxon>
        <taxon>Agaricales</taxon>
        <taxon>Marasmiineae</taxon>
        <taxon>Marasmiaceae</taxon>
        <taxon>Moniliophthora</taxon>
    </lineage>
</organism>
<feature type="chain" id="PRO_5004712929" evidence="4">
    <location>
        <begin position="20"/>
        <end position="566"/>
    </location>
</feature>
<dbReference type="GO" id="GO:0050661">
    <property type="term" value="F:NADP binding"/>
    <property type="evidence" value="ECO:0007669"/>
    <property type="project" value="InterPro"/>
</dbReference>
<keyword evidence="3" id="KW-0560">Oxidoreductase</keyword>
<dbReference type="InterPro" id="IPR050346">
    <property type="entry name" value="FMO-like"/>
</dbReference>
<dbReference type="OrthoDB" id="66881at2759"/>
<dbReference type="Gene3D" id="3.50.50.60">
    <property type="entry name" value="FAD/NAD(P)-binding domain"/>
    <property type="match status" value="2"/>
</dbReference>
<dbReference type="PRINTS" id="PR00419">
    <property type="entry name" value="ADXRDTASE"/>
</dbReference>
<dbReference type="InterPro" id="IPR036188">
    <property type="entry name" value="FAD/NAD-bd_sf"/>
</dbReference>
<dbReference type="EMBL" id="AWSO01001098">
    <property type="protein sequence ID" value="ESK85303.1"/>
    <property type="molecule type" value="Genomic_DNA"/>
</dbReference>
<dbReference type="HOGENOM" id="CLU_006909_5_2_1"/>
<name>V2WEP2_MONRO</name>
<evidence type="ECO:0000256" key="3">
    <source>
        <dbReference type="ARBA" id="ARBA00023002"/>
    </source>
</evidence>
<keyword evidence="2" id="KW-0274">FAD</keyword>
<feature type="signal peptide" evidence="4">
    <location>
        <begin position="1"/>
        <end position="19"/>
    </location>
</feature>
<evidence type="ECO:0000259" key="5">
    <source>
        <dbReference type="Pfam" id="PF07992"/>
    </source>
</evidence>
<feature type="domain" description="FAD/NAD(P)-binding" evidence="5">
    <location>
        <begin position="46"/>
        <end position="312"/>
    </location>
</feature>
<gene>
    <name evidence="6" type="ORF">Moror_11318</name>
</gene>
<evidence type="ECO:0000256" key="1">
    <source>
        <dbReference type="ARBA" id="ARBA00022630"/>
    </source>
</evidence>
<dbReference type="GO" id="GO:0004497">
    <property type="term" value="F:monooxygenase activity"/>
    <property type="evidence" value="ECO:0007669"/>
    <property type="project" value="UniProtKB-KW"/>
</dbReference>
<dbReference type="AlphaFoldDB" id="V2WEP2"/>
<proteinExistence type="predicted"/>
<dbReference type="Pfam" id="PF07992">
    <property type="entry name" value="Pyr_redox_2"/>
    <property type="match status" value="1"/>
</dbReference>
<reference evidence="6 7" key="1">
    <citation type="journal article" date="2014" name="BMC Genomics">
        <title>Genome and secretome analysis of the hemibiotrophic fungal pathogen, Moniliophthora roreri, which causes frosty pod rot disease of cacao: mechanisms of the biotrophic and necrotrophic phases.</title>
        <authorList>
            <person name="Meinhardt L.W."/>
            <person name="Costa G.G.L."/>
            <person name="Thomazella D.P.T."/>
            <person name="Teixeira P.J.P.L."/>
            <person name="Carazzolle M.F."/>
            <person name="Schuster S.C."/>
            <person name="Carlson J.E."/>
            <person name="Guiltinan M.J."/>
            <person name="Mieczkowski P."/>
            <person name="Farmer A."/>
            <person name="Ramaraj T."/>
            <person name="Crozier J."/>
            <person name="Davis R.E."/>
            <person name="Shao J."/>
            <person name="Melnick R.L."/>
            <person name="Pereira G.A.G."/>
            <person name="Bailey B.A."/>
        </authorList>
    </citation>
    <scope>NUCLEOTIDE SEQUENCE [LARGE SCALE GENOMIC DNA]</scope>
    <source>
        <strain evidence="6 7">MCA 2997</strain>
    </source>
</reference>
<dbReference type="Proteomes" id="UP000017559">
    <property type="component" value="Unassembled WGS sequence"/>
</dbReference>
<accession>V2WEP2</accession>
<keyword evidence="1" id="KW-0285">Flavoprotein</keyword>
<sequence>MVANLRSITFLLATASAFASEQVILNADLHTPSKSPWTVFESPIKRVAVIGAGPAGLQAAATLMAHNFTVRLFDRAPGPGGNWLYSEEVPVREAYPDEEPGTPKWIPADLPASRYYSEGDDGIGLDERWCEHWLPRPVWDSLHTNSPSIITGLTDVPYPPDHSWVLSHYTIQKHVKAYASLHELNIGDSPSVTAYATRVEKLEKSPSNSSWTLTLRHLERLKETNRIKATWWTEEADAVVVATGPYDSSHVPKIKGLVEWSKVKSGDKYSINHSRVYRTPRQYAGKTVLIIGASVSGSEIARDIAPHAKKVYTSIKEYDWEKLHPFRRRSILRIPSEVEFIPEIAAFEPLSAFDGGISEGTIRLINGTSVRGVDEIILATGYRRANAFLNAILNDTVGIEGSDKNTAPSDIFGGNPLRNVHWTGHYIPDPTLAFTNVRPWTAGHYQSYALAKVWEGTARIPNEEELWRQYNSTRYNNFRGLFGTGPSEAIVRQYVAWLNNESLEHGGRLVGPWPVQNREVFSYYANLEWERDYISRNNFTRFENLPADEWSKEDLWDVSVLEDLSW</sequence>
<keyword evidence="4" id="KW-0732">Signal</keyword>
<dbReference type="InterPro" id="IPR023753">
    <property type="entry name" value="FAD/NAD-binding_dom"/>
</dbReference>
<keyword evidence="6" id="KW-0503">Monooxygenase</keyword>
<protein>
    <submittedName>
        <fullName evidence="6">Dimethylaniline monooxygenase</fullName>
    </submittedName>
</protein>
<dbReference type="PANTHER" id="PTHR23023">
    <property type="entry name" value="DIMETHYLANILINE MONOOXYGENASE"/>
    <property type="match status" value="1"/>
</dbReference>
<evidence type="ECO:0000313" key="7">
    <source>
        <dbReference type="Proteomes" id="UP000017559"/>
    </source>
</evidence>
<evidence type="ECO:0000256" key="4">
    <source>
        <dbReference type="SAM" id="SignalP"/>
    </source>
</evidence>
<dbReference type="KEGG" id="mrr:Moror_11318"/>
<comment type="caution">
    <text evidence="6">The sequence shown here is derived from an EMBL/GenBank/DDBJ whole genome shotgun (WGS) entry which is preliminary data.</text>
</comment>
<dbReference type="GO" id="GO:0050660">
    <property type="term" value="F:flavin adenine dinucleotide binding"/>
    <property type="evidence" value="ECO:0007669"/>
    <property type="project" value="InterPro"/>
</dbReference>
<evidence type="ECO:0000313" key="6">
    <source>
        <dbReference type="EMBL" id="ESK85303.1"/>
    </source>
</evidence>
<dbReference type="SUPFAM" id="SSF51905">
    <property type="entry name" value="FAD/NAD(P)-binding domain"/>
    <property type="match status" value="1"/>
</dbReference>
<evidence type="ECO:0000256" key="2">
    <source>
        <dbReference type="ARBA" id="ARBA00022827"/>
    </source>
</evidence>
<keyword evidence="7" id="KW-1185">Reference proteome</keyword>